<reference evidence="2 3" key="1">
    <citation type="submission" date="2020-11" db="EMBL/GenBank/DDBJ databases">
        <title>Complete and Circularized Genome Assembly of a human isolate of Vibrio navarrensis biotype pommerensis with MiSeq and MinION Sequence Data.</title>
        <authorList>
            <person name="Schwartz K."/>
            <person name="Borowiak M."/>
            <person name="Deneke C."/>
            <person name="Balau V."/>
            <person name="Metelmann C."/>
            <person name="Strauch E."/>
        </authorList>
    </citation>
    <scope>NUCLEOTIDE SEQUENCE [LARGE SCALE GENOMIC DNA]</scope>
    <source>
        <strain evidence="2 3">20-VB00237</strain>
        <plasmid evidence="2 3">pVN20-VB00237</plasmid>
    </source>
</reference>
<dbReference type="Gene3D" id="1.20.1280.100">
    <property type="entry name" value="Pas factor, saposin domain"/>
    <property type="match status" value="1"/>
</dbReference>
<name>A0AAJ4LX42_9VIBR</name>
<dbReference type="InterPro" id="IPR015106">
    <property type="entry name" value="Pas_Saposin"/>
</dbReference>
<evidence type="ECO:0000313" key="2">
    <source>
        <dbReference type="EMBL" id="QPL56515.1"/>
    </source>
</evidence>
<dbReference type="AlphaFoldDB" id="A0AAJ4LX42"/>
<organism evidence="2 3">
    <name type="scientific">Vibrio navarrensis</name>
    <dbReference type="NCBI Taxonomy" id="29495"/>
    <lineage>
        <taxon>Bacteria</taxon>
        <taxon>Pseudomonadati</taxon>
        <taxon>Pseudomonadota</taxon>
        <taxon>Gammaproteobacteria</taxon>
        <taxon>Vibrionales</taxon>
        <taxon>Vibrionaceae</taxon>
        <taxon>Vibrio</taxon>
    </lineage>
</organism>
<sequence length="82" mass="9158">MKALIYETLVSLANQAPEQHAKIRQNLYEQLDLPFDKQLALYARALGPASSGKLETEQAMNNAVESAIHLLELQSIESSYKL</sequence>
<geneLocation type="plasmid" evidence="2 3">
    <name>pVN20-VB00237</name>
</geneLocation>
<feature type="domain" description="Pas factor saposin" evidence="1">
    <location>
        <begin position="3"/>
        <end position="72"/>
    </location>
</feature>
<protein>
    <submittedName>
        <fullName evidence="2">PAS factor family protein</fullName>
    </submittedName>
</protein>
<accession>A0AAJ4LX42</accession>
<evidence type="ECO:0000259" key="1">
    <source>
        <dbReference type="Pfam" id="PF09016"/>
    </source>
</evidence>
<evidence type="ECO:0000313" key="3">
    <source>
        <dbReference type="Proteomes" id="UP000594435"/>
    </source>
</evidence>
<dbReference type="RefSeq" id="WP_337971467.1">
    <property type="nucleotide sequence ID" value="NZ_CP065219.1"/>
</dbReference>
<keyword evidence="2" id="KW-0614">Plasmid</keyword>
<gene>
    <name evidence="2" type="ORF">I3X05_23735</name>
</gene>
<dbReference type="Proteomes" id="UP000594435">
    <property type="component" value="Plasmid pVN20-VB00237"/>
</dbReference>
<proteinExistence type="predicted"/>
<dbReference type="Pfam" id="PF09016">
    <property type="entry name" value="Pas_Saposin"/>
    <property type="match status" value="1"/>
</dbReference>
<dbReference type="EMBL" id="CP065219">
    <property type="protein sequence ID" value="QPL56515.1"/>
    <property type="molecule type" value="Genomic_DNA"/>
</dbReference>